<protein>
    <submittedName>
        <fullName evidence="1">Uncharacterized protein</fullName>
    </submittedName>
</protein>
<sequence>MTYEDGQEQMDTTNARAIEALRAAALDSGRTQMYGEALAMVREVAAETARMVAEIEAEQIRDAA</sequence>
<comment type="caution">
    <text evidence="1">The sequence shown here is derived from an EMBL/GenBank/DDBJ whole genome shotgun (WGS) entry which is preliminary data.</text>
</comment>
<evidence type="ECO:0000313" key="2">
    <source>
        <dbReference type="Proteomes" id="UP000198615"/>
    </source>
</evidence>
<dbReference type="RefSeq" id="WP_028792822.1">
    <property type="nucleotide sequence ID" value="NZ_FNBW01000005.1"/>
</dbReference>
<keyword evidence="2" id="KW-1185">Reference proteome</keyword>
<dbReference type="Proteomes" id="UP000198615">
    <property type="component" value="Unassembled WGS sequence"/>
</dbReference>
<gene>
    <name evidence="1" type="ORF">SAMN05660686_01810</name>
</gene>
<reference evidence="1 2" key="1">
    <citation type="submission" date="2016-10" db="EMBL/GenBank/DDBJ databases">
        <authorList>
            <person name="Varghese N."/>
            <person name="Submissions S."/>
        </authorList>
    </citation>
    <scope>NUCLEOTIDE SEQUENCE [LARGE SCALE GENOMIC DNA]</scope>
    <source>
        <strain evidence="1 2">DSM 18839</strain>
    </source>
</reference>
<dbReference type="AlphaFoldDB" id="A0A8G2BGS9"/>
<organism evidence="1 2">
    <name type="scientific">Thalassobaculum litoreum DSM 18839</name>
    <dbReference type="NCBI Taxonomy" id="1123362"/>
    <lineage>
        <taxon>Bacteria</taxon>
        <taxon>Pseudomonadati</taxon>
        <taxon>Pseudomonadota</taxon>
        <taxon>Alphaproteobacteria</taxon>
        <taxon>Rhodospirillales</taxon>
        <taxon>Thalassobaculaceae</taxon>
        <taxon>Thalassobaculum</taxon>
    </lineage>
</organism>
<accession>A0A8G2BGS9</accession>
<evidence type="ECO:0000313" key="1">
    <source>
        <dbReference type="EMBL" id="SDF62226.1"/>
    </source>
</evidence>
<dbReference type="EMBL" id="FNBW01000005">
    <property type="protein sequence ID" value="SDF62226.1"/>
    <property type="molecule type" value="Genomic_DNA"/>
</dbReference>
<proteinExistence type="predicted"/>
<name>A0A8G2BGS9_9PROT</name>